<accession>A0A1B8G670</accession>
<name>A0A1B8G670_9PEZI</name>
<dbReference type="PROSITE" id="PS00725">
    <property type="entry name" value="GERMIN"/>
    <property type="match status" value="1"/>
</dbReference>
<dbReference type="Proteomes" id="UP000091956">
    <property type="component" value="Unassembled WGS sequence"/>
</dbReference>
<keyword evidence="3" id="KW-1185">Reference proteome</keyword>
<proteinExistence type="predicted"/>
<dbReference type="PANTHER" id="PTHR31238">
    <property type="entry name" value="GERMIN-LIKE PROTEIN SUBFAMILY 3 MEMBER 3"/>
    <property type="match status" value="1"/>
</dbReference>
<dbReference type="Gene3D" id="2.60.120.10">
    <property type="entry name" value="Jelly Rolls"/>
    <property type="match status" value="1"/>
</dbReference>
<reference evidence="3" key="2">
    <citation type="journal article" date="2018" name="Nat. Commun.">
        <title>Extreme sensitivity to ultraviolet light in the fungal pathogen causing white-nose syndrome of bats.</title>
        <authorList>
            <person name="Palmer J.M."/>
            <person name="Drees K.P."/>
            <person name="Foster J.T."/>
            <person name="Lindner D.L."/>
        </authorList>
    </citation>
    <scope>NUCLEOTIDE SEQUENCE [LARGE SCALE GENOMIC DNA]</scope>
    <source>
        <strain evidence="3">UAMH 10579</strain>
    </source>
</reference>
<sequence length="152" mass="15898">MAAGVFGPCGFSLPHMHPRATELFAITAGKVHTEMVVENGVRVGNATTGRRLIETDVGANQMTVFYQGAVHSQFNMGCENATFVAGFGSEDPGAAVVDQEVLALAEGTFLAPFGTVVEGHDVDAFQGKISPSITKGVEKCLKACGINKRAIV</sequence>
<dbReference type="InterPro" id="IPR006045">
    <property type="entry name" value="Cupin_1"/>
</dbReference>
<dbReference type="SMART" id="SM00835">
    <property type="entry name" value="Cupin_1"/>
    <property type="match status" value="1"/>
</dbReference>
<dbReference type="RefSeq" id="XP_018125056.1">
    <property type="nucleotide sequence ID" value="XM_018280049.2"/>
</dbReference>
<dbReference type="SUPFAM" id="SSF51182">
    <property type="entry name" value="RmlC-like cupins"/>
    <property type="match status" value="1"/>
</dbReference>
<gene>
    <name evidence="2" type="ORF">VE01_10656</name>
</gene>
<dbReference type="InterPro" id="IPR019780">
    <property type="entry name" value="Germin_Mn-BS"/>
</dbReference>
<dbReference type="Pfam" id="PF00190">
    <property type="entry name" value="Cupin_1"/>
    <property type="match status" value="1"/>
</dbReference>
<dbReference type="GO" id="GO:0030145">
    <property type="term" value="F:manganese ion binding"/>
    <property type="evidence" value="ECO:0007669"/>
    <property type="project" value="InterPro"/>
</dbReference>
<dbReference type="GeneID" id="28844042"/>
<evidence type="ECO:0000259" key="1">
    <source>
        <dbReference type="SMART" id="SM00835"/>
    </source>
</evidence>
<reference evidence="2 3" key="1">
    <citation type="submission" date="2016-03" db="EMBL/GenBank/DDBJ databases">
        <title>Comparative genomics of Pseudogymnoascus destructans, the fungus causing white-nose syndrome of bats.</title>
        <authorList>
            <person name="Palmer J.M."/>
            <person name="Drees K.P."/>
            <person name="Foster J.T."/>
            <person name="Lindner D.L."/>
        </authorList>
    </citation>
    <scope>NUCLEOTIDE SEQUENCE [LARGE SCALE GENOMIC DNA]</scope>
    <source>
        <strain evidence="2 3">UAMH 10579</strain>
    </source>
</reference>
<dbReference type="EMBL" id="KV460308">
    <property type="protein sequence ID" value="OBT91323.1"/>
    <property type="molecule type" value="Genomic_DNA"/>
</dbReference>
<dbReference type="InterPro" id="IPR014710">
    <property type="entry name" value="RmlC-like_jellyroll"/>
</dbReference>
<evidence type="ECO:0000313" key="3">
    <source>
        <dbReference type="Proteomes" id="UP000091956"/>
    </source>
</evidence>
<organism evidence="2 3">
    <name type="scientific">Pseudogymnoascus verrucosus</name>
    <dbReference type="NCBI Taxonomy" id="342668"/>
    <lineage>
        <taxon>Eukaryota</taxon>
        <taxon>Fungi</taxon>
        <taxon>Dikarya</taxon>
        <taxon>Ascomycota</taxon>
        <taxon>Pezizomycotina</taxon>
        <taxon>Leotiomycetes</taxon>
        <taxon>Thelebolales</taxon>
        <taxon>Thelebolaceae</taxon>
        <taxon>Pseudogymnoascus</taxon>
    </lineage>
</organism>
<feature type="domain" description="Cupin type-1" evidence="1">
    <location>
        <begin position="1"/>
        <end position="103"/>
    </location>
</feature>
<dbReference type="STRING" id="342668.A0A1B8G670"/>
<dbReference type="InterPro" id="IPR011051">
    <property type="entry name" value="RmlC_Cupin_sf"/>
</dbReference>
<dbReference type="OrthoDB" id="1921208at2759"/>
<protein>
    <recommendedName>
        <fullName evidence="1">Cupin type-1 domain-containing protein</fullName>
    </recommendedName>
</protein>
<dbReference type="AlphaFoldDB" id="A0A1B8G670"/>
<evidence type="ECO:0000313" key="2">
    <source>
        <dbReference type="EMBL" id="OBT91323.1"/>
    </source>
</evidence>